<evidence type="ECO:0000313" key="1">
    <source>
        <dbReference type="EMBL" id="AGQ20144.1"/>
    </source>
</evidence>
<protein>
    <submittedName>
        <fullName evidence="1">AsIV-cont00031-ORF1</fullName>
    </submittedName>
</protein>
<accession>S5DMI2</accession>
<organism evidence="1">
    <name type="scientific">Apophua simplicipes ichnovirus</name>
    <dbReference type="NCBI Taxonomy" id="1329648"/>
    <lineage>
        <taxon>Viruses</taxon>
        <taxon>Viruses incertae sedis</taxon>
        <taxon>Polydnaviriformidae</taxon>
        <taxon>Ichnoviriform</taxon>
    </lineage>
</organism>
<sequence length="179" mass="20763">MYCVVDVLGFKQSSEEFVLKEFAMVTIDVKTMKHLEFVVKPPYPFDSLLKEYQDINSSLTRNLHGISWDSGTIPYEEARPYIRKLLKTARIIYVRGSEKKVWLRSLLDFSVQVVDLKKFECPSARKLKELLNHTSAFDQYAMDFASAGENVKLFKLWMLQNDVVSQTKEETLSGCLFLM</sequence>
<dbReference type="EMBL" id="KC752237">
    <property type="protein sequence ID" value="AGQ20144.1"/>
    <property type="molecule type" value="Genomic_DNA"/>
</dbReference>
<reference evidence="1" key="1">
    <citation type="journal article" date="2013" name="J. Gen. Virol.">
        <title>Ultrastructural and genomic characterization of a second banchine polydnavirus confirms the existence of shared features within this ichnovirus lineage.</title>
        <authorList>
            <person name="Djoumad A."/>
            <person name="Stoltz D."/>
            <person name="Beliveau C."/>
            <person name="Boyle B."/>
            <person name="Kuhn L."/>
            <person name="Cusson M."/>
        </authorList>
    </citation>
    <scope>NUCLEOTIDE SEQUENCE</scope>
</reference>
<name>S5DMI2_9VIRU</name>
<proteinExistence type="predicted"/>